<evidence type="ECO:0000256" key="2">
    <source>
        <dbReference type="ARBA" id="ARBA00008927"/>
    </source>
</evidence>
<gene>
    <name evidence="16" type="ORF">CONLIGDRAFT_370076</name>
</gene>
<keyword evidence="5 12" id="KW-0436">Ligase</keyword>
<dbReference type="EC" id="6.1.1.17" evidence="3"/>
<comment type="subcellular location">
    <subcellularLocation>
        <location evidence="1">Cytoplasm</location>
    </subcellularLocation>
</comment>
<evidence type="ECO:0000256" key="7">
    <source>
        <dbReference type="ARBA" id="ARBA00022840"/>
    </source>
</evidence>
<dbReference type="InterPro" id="IPR020058">
    <property type="entry name" value="Glu/Gln-tRNA-synth_Ib_cat-dom"/>
</dbReference>
<evidence type="ECO:0000259" key="13">
    <source>
        <dbReference type="Pfam" id="PF00749"/>
    </source>
</evidence>
<evidence type="ECO:0000256" key="3">
    <source>
        <dbReference type="ARBA" id="ARBA00012835"/>
    </source>
</evidence>
<evidence type="ECO:0000256" key="12">
    <source>
        <dbReference type="RuleBase" id="RU363037"/>
    </source>
</evidence>
<feature type="domain" description="Glutamyl/glutaminyl-tRNA synthetase class Ib catalytic" evidence="13">
    <location>
        <begin position="127"/>
        <end position="430"/>
    </location>
</feature>
<dbReference type="Gene3D" id="3.40.50.620">
    <property type="entry name" value="HUPs"/>
    <property type="match status" value="1"/>
</dbReference>
<reference evidence="16 17" key="1">
    <citation type="submission" date="2016-10" db="EMBL/GenBank/DDBJ databases">
        <title>Draft genome sequence of Coniochaeta ligniaria NRRL30616, a lignocellulolytic fungus for bioabatement of inhibitors in plant biomass hydrolysates.</title>
        <authorList>
            <consortium name="DOE Joint Genome Institute"/>
            <person name="Jimenez D.J."/>
            <person name="Hector R.E."/>
            <person name="Riley R."/>
            <person name="Sun H."/>
            <person name="Grigoriev I.V."/>
            <person name="Van Elsas J.D."/>
            <person name="Nichols N.N."/>
        </authorList>
    </citation>
    <scope>NUCLEOTIDE SEQUENCE [LARGE SCALE GENOMIC DNA]</scope>
    <source>
        <strain evidence="16 17">NRRL 30616</strain>
    </source>
</reference>
<dbReference type="PROSITE" id="PS00178">
    <property type="entry name" value="AA_TRNA_LIGASE_I"/>
    <property type="match status" value="1"/>
</dbReference>
<dbReference type="InterPro" id="IPR014729">
    <property type="entry name" value="Rossmann-like_a/b/a_fold"/>
</dbReference>
<dbReference type="Proteomes" id="UP000182658">
    <property type="component" value="Unassembled WGS sequence"/>
</dbReference>
<evidence type="ECO:0000259" key="14">
    <source>
        <dbReference type="Pfam" id="PF03950"/>
    </source>
</evidence>
<proteinExistence type="inferred from homology"/>
<dbReference type="InterPro" id="IPR036282">
    <property type="entry name" value="Glutathione-S-Trfase_C_sf"/>
</dbReference>
<dbReference type="InterPro" id="IPR001412">
    <property type="entry name" value="aa-tRNA-synth_I_CS"/>
</dbReference>
<keyword evidence="7 12" id="KW-0067">ATP-binding</keyword>
<dbReference type="Gene3D" id="2.40.240.10">
    <property type="entry name" value="Ribosomal Protein L25, Chain P"/>
    <property type="match status" value="1"/>
</dbReference>
<dbReference type="Pfam" id="PF00749">
    <property type="entry name" value="tRNA-synt_1c"/>
    <property type="match status" value="1"/>
</dbReference>
<keyword evidence="9 12" id="KW-0030">Aminoacyl-tRNA synthetase</keyword>
<dbReference type="EMBL" id="KV875098">
    <property type="protein sequence ID" value="OIW28248.1"/>
    <property type="molecule type" value="Genomic_DNA"/>
</dbReference>
<dbReference type="SUPFAM" id="SSF52374">
    <property type="entry name" value="Nucleotidylyl transferase"/>
    <property type="match status" value="1"/>
</dbReference>
<evidence type="ECO:0000256" key="4">
    <source>
        <dbReference type="ARBA" id="ARBA00022490"/>
    </source>
</evidence>
<keyword evidence="6 12" id="KW-0547">Nucleotide-binding</keyword>
<evidence type="ECO:0000256" key="11">
    <source>
        <dbReference type="ARBA" id="ARBA00048351"/>
    </source>
</evidence>
<dbReference type="InterPro" id="IPR049437">
    <property type="entry name" value="tRNA-synt_1c_C2"/>
</dbReference>
<dbReference type="InterPro" id="IPR004526">
    <property type="entry name" value="Glu-tRNA-synth_arc/euk"/>
</dbReference>
<dbReference type="PANTHER" id="PTHR43097:SF5">
    <property type="entry name" value="GLUTAMATE--TRNA LIGASE"/>
    <property type="match status" value="1"/>
</dbReference>
<dbReference type="NCBIfam" id="TIGR00463">
    <property type="entry name" value="gltX_arch"/>
    <property type="match status" value="1"/>
</dbReference>
<dbReference type="InterPro" id="IPR000924">
    <property type="entry name" value="Glu/Gln-tRNA-synth"/>
</dbReference>
<dbReference type="GO" id="GO:0005524">
    <property type="term" value="F:ATP binding"/>
    <property type="evidence" value="ECO:0007669"/>
    <property type="project" value="UniProtKB-KW"/>
</dbReference>
<name>A0A1J7JEX7_9PEZI</name>
<evidence type="ECO:0000256" key="10">
    <source>
        <dbReference type="ARBA" id="ARBA00030865"/>
    </source>
</evidence>
<dbReference type="InterPro" id="IPR020056">
    <property type="entry name" value="Rbsml_bL25/Gln-tRNA_synth_N"/>
</dbReference>
<dbReference type="Pfam" id="PF03950">
    <property type="entry name" value="tRNA-synt_1c_C"/>
    <property type="match status" value="1"/>
</dbReference>
<feature type="domain" description="tRNA synthetases class I (E and Q) anti-codon binding" evidence="15">
    <location>
        <begin position="558"/>
        <end position="633"/>
    </location>
</feature>
<feature type="domain" description="Glutamyl/glutaminyl-tRNA synthetase class Ib anti-codon binding" evidence="14">
    <location>
        <begin position="433"/>
        <end position="512"/>
    </location>
</feature>
<evidence type="ECO:0000256" key="5">
    <source>
        <dbReference type="ARBA" id="ARBA00022598"/>
    </source>
</evidence>
<dbReference type="STRING" id="1408157.A0A1J7JEX7"/>
<evidence type="ECO:0000256" key="6">
    <source>
        <dbReference type="ARBA" id="ARBA00022741"/>
    </source>
</evidence>
<dbReference type="GO" id="GO:0005829">
    <property type="term" value="C:cytosol"/>
    <property type="evidence" value="ECO:0007669"/>
    <property type="project" value="TreeGrafter"/>
</dbReference>
<sequence>MAIGTEVDVQNEQAESLRQSLQGLNSHLTLRTYISGDYHVSVADIAVWATIRGNPNALSLLKSKTSYYTNVGRWYSFMDASNPWFADVLASLTAADTTKRALAKSAGSAAGASYHVLDSIQVDGPMVTRFPPEPSGYLHIGHAKAALLNDYVAHQKPGGKLICRFDDTNPSNESKHFQKAITHDLAMIGVIPDKESHSSDYFQKLYDYALRLINLGKAFADDSELGKGDETRKNRLPSKHRDMTVDETLLRFQEMATGSDEGGRWCLRARIAYDSPNGTLRDPVIYRCNDTPHHRTGTDWNIYPTYDFCAPVLDAIEGVTLALRDNTYRDRNAQYAWIQAALGLRRVPIQDFSRLNFVRTVLSKRKLARIVDQGKVRGWSDPRMPTIRGIIRRGCTVPALRQFILDQGPSRNVLNLQWGTFWATNRKLIDPVAPRHTAIAAADAVHCDVVGGDCTQVLDVPKYVKNPSLGSRRIKTHKTIIIEQVDAQSLHVGQEITLMHWGNAIVREISTSTSRRCIDADDGTTLGGNDKSTAPNRLVKRLVLDLNTGSCDFRNTKKITWLAAVNGNMVPVKLMTFDHLISKDKLEPSDELEDWLTPVTESTTYALADDCNIADLAQGDVVQLERKGYYRLDDLSRFPMVFIKIP</sequence>
<dbReference type="GO" id="GO:0006424">
    <property type="term" value="P:glutamyl-tRNA aminoacylation"/>
    <property type="evidence" value="ECO:0007669"/>
    <property type="project" value="InterPro"/>
</dbReference>
<evidence type="ECO:0000256" key="9">
    <source>
        <dbReference type="ARBA" id="ARBA00023146"/>
    </source>
</evidence>
<dbReference type="GO" id="GO:0017102">
    <property type="term" value="C:methionyl glutamyl tRNA synthetase complex"/>
    <property type="evidence" value="ECO:0007669"/>
    <property type="project" value="TreeGrafter"/>
</dbReference>
<dbReference type="FunFam" id="1.10.1160.10:FF:000001">
    <property type="entry name" value="Glutamine--tRNA ligase"/>
    <property type="match status" value="1"/>
</dbReference>
<evidence type="ECO:0000256" key="8">
    <source>
        <dbReference type="ARBA" id="ARBA00022917"/>
    </source>
</evidence>
<keyword evidence="4" id="KW-0963">Cytoplasm</keyword>
<evidence type="ECO:0000313" key="17">
    <source>
        <dbReference type="Proteomes" id="UP000182658"/>
    </source>
</evidence>
<comment type="catalytic activity">
    <reaction evidence="11">
        <text>tRNA(Glu) + L-glutamate + ATP = L-glutamyl-tRNA(Glu) + AMP + diphosphate</text>
        <dbReference type="Rhea" id="RHEA:23540"/>
        <dbReference type="Rhea" id="RHEA-COMP:9663"/>
        <dbReference type="Rhea" id="RHEA-COMP:9680"/>
        <dbReference type="ChEBI" id="CHEBI:29985"/>
        <dbReference type="ChEBI" id="CHEBI:30616"/>
        <dbReference type="ChEBI" id="CHEBI:33019"/>
        <dbReference type="ChEBI" id="CHEBI:78442"/>
        <dbReference type="ChEBI" id="CHEBI:78520"/>
        <dbReference type="ChEBI" id="CHEBI:456215"/>
        <dbReference type="EC" id="6.1.1.17"/>
    </reaction>
</comment>
<comment type="similarity">
    <text evidence="2">Belongs to the class-I aminoacyl-tRNA synthetase family. Glutamate--tRNA ligase type 2 subfamily.</text>
</comment>
<dbReference type="Pfam" id="PF20974">
    <property type="entry name" value="tRNA-synt_1c_C2"/>
    <property type="match status" value="1"/>
</dbReference>
<dbReference type="SUPFAM" id="SSF50715">
    <property type="entry name" value="Ribosomal protein L25-like"/>
    <property type="match status" value="1"/>
</dbReference>
<evidence type="ECO:0000259" key="15">
    <source>
        <dbReference type="Pfam" id="PF20974"/>
    </source>
</evidence>
<evidence type="ECO:0000256" key="1">
    <source>
        <dbReference type="ARBA" id="ARBA00004496"/>
    </source>
</evidence>
<accession>A0A1J7JEX7</accession>
<dbReference type="SUPFAM" id="SSF47616">
    <property type="entry name" value="GST C-terminal domain-like"/>
    <property type="match status" value="1"/>
</dbReference>
<dbReference type="Gene3D" id="1.20.1050.10">
    <property type="match status" value="1"/>
</dbReference>
<dbReference type="PANTHER" id="PTHR43097">
    <property type="entry name" value="GLUTAMINE-TRNA LIGASE"/>
    <property type="match status" value="1"/>
</dbReference>
<keyword evidence="8 12" id="KW-0648">Protein biosynthesis</keyword>
<dbReference type="InterPro" id="IPR050132">
    <property type="entry name" value="Gln/Glu-tRNA_Ligase"/>
</dbReference>
<dbReference type="InParanoid" id="A0A1J7JEX7"/>
<dbReference type="OrthoDB" id="10250478at2759"/>
<dbReference type="FunFam" id="3.90.800.10:FF:000001">
    <property type="entry name" value="Glutamine--tRNA ligase"/>
    <property type="match status" value="1"/>
</dbReference>
<dbReference type="InterPro" id="IPR011035">
    <property type="entry name" value="Ribosomal_bL25/Gln-tRNA_synth"/>
</dbReference>
<dbReference type="FunFam" id="3.40.50.620:FF:000037">
    <property type="entry name" value="Glutamine--tRNA ligase cytoplasmic"/>
    <property type="match status" value="1"/>
</dbReference>
<dbReference type="GO" id="GO:0004818">
    <property type="term" value="F:glutamate-tRNA ligase activity"/>
    <property type="evidence" value="ECO:0007669"/>
    <property type="project" value="UniProtKB-EC"/>
</dbReference>
<dbReference type="PRINTS" id="PR00987">
    <property type="entry name" value="TRNASYNTHGLU"/>
</dbReference>
<dbReference type="InterPro" id="IPR020059">
    <property type="entry name" value="Glu/Gln-tRNA-synth_Ib_codon-bd"/>
</dbReference>
<keyword evidence="17" id="KW-1185">Reference proteome</keyword>
<organism evidence="16 17">
    <name type="scientific">Coniochaeta ligniaria NRRL 30616</name>
    <dbReference type="NCBI Taxonomy" id="1408157"/>
    <lineage>
        <taxon>Eukaryota</taxon>
        <taxon>Fungi</taxon>
        <taxon>Dikarya</taxon>
        <taxon>Ascomycota</taxon>
        <taxon>Pezizomycotina</taxon>
        <taxon>Sordariomycetes</taxon>
        <taxon>Sordariomycetidae</taxon>
        <taxon>Coniochaetales</taxon>
        <taxon>Coniochaetaceae</taxon>
        <taxon>Coniochaeta</taxon>
    </lineage>
</organism>
<evidence type="ECO:0000313" key="16">
    <source>
        <dbReference type="EMBL" id="OIW28248.1"/>
    </source>
</evidence>
<dbReference type="AlphaFoldDB" id="A0A1J7JEX7"/>
<protein>
    <recommendedName>
        <fullName evidence="3">glutamate--tRNA ligase</fullName>
        <ecNumber evidence="3">6.1.1.17</ecNumber>
    </recommendedName>
    <alternativeName>
        <fullName evidence="10">Glutamyl-tRNA synthetase</fullName>
    </alternativeName>
</protein>